<accession>A0ABX1CRG6</accession>
<keyword evidence="2" id="KW-1185">Reference proteome</keyword>
<dbReference type="EMBL" id="JAAVJH010000021">
    <property type="protein sequence ID" value="NJR80550.1"/>
    <property type="molecule type" value="Genomic_DNA"/>
</dbReference>
<organism evidence="1 2">
    <name type="scientific">Sphingomonas corticis</name>
    <dbReference type="NCBI Taxonomy" id="2722791"/>
    <lineage>
        <taxon>Bacteria</taxon>
        <taxon>Pseudomonadati</taxon>
        <taxon>Pseudomonadota</taxon>
        <taxon>Alphaproteobacteria</taxon>
        <taxon>Sphingomonadales</taxon>
        <taxon>Sphingomonadaceae</taxon>
        <taxon>Sphingomonas</taxon>
    </lineage>
</organism>
<sequence>MKRLTIPVLALAALAACSERAEDHAERTGNAVAADIDATTRNVSDSVDRLAERFGERVDRIGDRVADDAANRVEAHVGNEIDRAADEAGAALERVGTAIRDRDDRSGR</sequence>
<proteinExistence type="predicted"/>
<name>A0ABX1CRG6_9SPHN</name>
<evidence type="ECO:0008006" key="3">
    <source>
        <dbReference type="Google" id="ProtNLM"/>
    </source>
</evidence>
<protein>
    <recommendedName>
        <fullName evidence="3">Lipoprotein</fullName>
    </recommendedName>
</protein>
<dbReference type="RefSeq" id="WP_168136100.1">
    <property type="nucleotide sequence ID" value="NZ_JAAVJH010000021.1"/>
</dbReference>
<gene>
    <name evidence="1" type="ORF">HBH26_18390</name>
</gene>
<dbReference type="PROSITE" id="PS51257">
    <property type="entry name" value="PROKAR_LIPOPROTEIN"/>
    <property type="match status" value="1"/>
</dbReference>
<evidence type="ECO:0000313" key="2">
    <source>
        <dbReference type="Proteomes" id="UP000732399"/>
    </source>
</evidence>
<reference evidence="1 2" key="1">
    <citation type="submission" date="2020-03" db="EMBL/GenBank/DDBJ databases">
        <authorList>
            <person name="Wang L."/>
            <person name="He N."/>
            <person name="Li Y."/>
            <person name="Fang Y."/>
            <person name="Zhang F."/>
        </authorList>
    </citation>
    <scope>NUCLEOTIDE SEQUENCE [LARGE SCALE GENOMIC DNA]</scope>
    <source>
        <strain evidence="1 2">36D10-4-7</strain>
    </source>
</reference>
<dbReference type="Gene3D" id="1.20.120.20">
    <property type="entry name" value="Apolipoprotein"/>
    <property type="match status" value="1"/>
</dbReference>
<evidence type="ECO:0000313" key="1">
    <source>
        <dbReference type="EMBL" id="NJR80550.1"/>
    </source>
</evidence>
<comment type="caution">
    <text evidence="1">The sequence shown here is derived from an EMBL/GenBank/DDBJ whole genome shotgun (WGS) entry which is preliminary data.</text>
</comment>
<dbReference type="Proteomes" id="UP000732399">
    <property type="component" value="Unassembled WGS sequence"/>
</dbReference>